<name>A0AAE3IWD2_9BACI</name>
<feature type="transmembrane region" description="Helical" evidence="1">
    <location>
        <begin position="7"/>
        <end position="24"/>
    </location>
</feature>
<evidence type="ECO:0000256" key="1">
    <source>
        <dbReference type="SAM" id="Phobius"/>
    </source>
</evidence>
<keyword evidence="1" id="KW-1133">Transmembrane helix</keyword>
<feature type="domain" description="VanZ-like" evidence="2">
    <location>
        <begin position="36"/>
        <end position="118"/>
    </location>
</feature>
<sequence>MKKLLWFLVKLAPVLYMGLIWTLSSFPSDAVVTFNVADTIIKESLHLIEFAILYVLLVLFFLVDGKLTKRINLSIALFACFYGLLDEIHQYFVPSRTSTVIDLIKDVTGVAICYWVVYRGYLLKKNTFGNFLASIEKLFSK</sequence>
<dbReference type="InterPro" id="IPR006976">
    <property type="entry name" value="VanZ-like"/>
</dbReference>
<accession>A0AAE3IWD2</accession>
<organism evidence="3 4">
    <name type="scientific">Perspicuibacillus lycopersici</name>
    <dbReference type="NCBI Taxonomy" id="1325689"/>
    <lineage>
        <taxon>Bacteria</taxon>
        <taxon>Bacillati</taxon>
        <taxon>Bacillota</taxon>
        <taxon>Bacilli</taxon>
        <taxon>Bacillales</taxon>
        <taxon>Bacillaceae</taxon>
        <taxon>Perspicuibacillus</taxon>
    </lineage>
</organism>
<proteinExistence type="predicted"/>
<dbReference type="NCBIfam" id="NF037970">
    <property type="entry name" value="vanZ_1"/>
    <property type="match status" value="1"/>
</dbReference>
<keyword evidence="1" id="KW-0472">Membrane</keyword>
<dbReference type="Pfam" id="PF04892">
    <property type="entry name" value="VanZ"/>
    <property type="match status" value="1"/>
</dbReference>
<gene>
    <name evidence="3" type="ORF">OEV98_06950</name>
</gene>
<evidence type="ECO:0000313" key="4">
    <source>
        <dbReference type="Proteomes" id="UP001209318"/>
    </source>
</evidence>
<dbReference type="RefSeq" id="WP_263072499.1">
    <property type="nucleotide sequence ID" value="NZ_JAOUSF010000002.1"/>
</dbReference>
<protein>
    <submittedName>
        <fullName evidence="3">VanZ family protein</fullName>
    </submittedName>
</protein>
<dbReference type="EMBL" id="JAOUSF010000002">
    <property type="protein sequence ID" value="MCU9613290.1"/>
    <property type="molecule type" value="Genomic_DNA"/>
</dbReference>
<feature type="transmembrane region" description="Helical" evidence="1">
    <location>
        <begin position="44"/>
        <end position="63"/>
    </location>
</feature>
<keyword evidence="4" id="KW-1185">Reference proteome</keyword>
<dbReference type="Proteomes" id="UP001209318">
    <property type="component" value="Unassembled WGS sequence"/>
</dbReference>
<keyword evidence="1" id="KW-0812">Transmembrane</keyword>
<dbReference type="AlphaFoldDB" id="A0AAE3IWD2"/>
<reference evidence="3" key="1">
    <citation type="submission" date="2022-10" db="EMBL/GenBank/DDBJ databases">
        <title>Description of Fervidibacillus gen. nov. in the family Fervidibacillaceae fam. nov. with two species, Fervidibacillus albus sp. nov., and Fervidibacillus halotolerans sp. nov., isolated from tidal flat sediments.</title>
        <authorList>
            <person name="Kwon K.K."/>
            <person name="Yang S.-H."/>
        </authorList>
    </citation>
    <scope>NUCLEOTIDE SEQUENCE</scope>
    <source>
        <strain evidence="3">JCM 19140</strain>
    </source>
</reference>
<evidence type="ECO:0000259" key="2">
    <source>
        <dbReference type="Pfam" id="PF04892"/>
    </source>
</evidence>
<comment type="caution">
    <text evidence="3">The sequence shown here is derived from an EMBL/GenBank/DDBJ whole genome shotgun (WGS) entry which is preliminary data.</text>
</comment>
<evidence type="ECO:0000313" key="3">
    <source>
        <dbReference type="EMBL" id="MCU9613290.1"/>
    </source>
</evidence>